<sequence>MKSVKELRRKAAKRTARTAPVYSTSEARANFAEALETTQLDSAVIGFDRYGRTVAALVPVEAIYMLAGLGGKIDAGIRQKIDRAARAFVAQVPNRIGKSIAKSAAKKKAAPKTAKAKARARNR</sequence>
<name>A0A6I6MYM5_9CAUL</name>
<protein>
    <submittedName>
        <fullName evidence="2">Uncharacterized protein</fullName>
    </submittedName>
</protein>
<dbReference type="RefSeq" id="WP_158767524.1">
    <property type="nucleotide sequence ID" value="NZ_CP047045.1"/>
</dbReference>
<accession>A0A6I6MYM5</accession>
<dbReference type="Proteomes" id="UP000431269">
    <property type="component" value="Chromosome"/>
</dbReference>
<evidence type="ECO:0000313" key="3">
    <source>
        <dbReference type="Proteomes" id="UP000431269"/>
    </source>
</evidence>
<proteinExistence type="predicted"/>
<dbReference type="KEGG" id="tsv:DSM104635_03613"/>
<feature type="region of interest" description="Disordered" evidence="1">
    <location>
        <begin position="100"/>
        <end position="123"/>
    </location>
</feature>
<dbReference type="EMBL" id="CP047045">
    <property type="protein sequence ID" value="QGZ96752.1"/>
    <property type="molecule type" value="Genomic_DNA"/>
</dbReference>
<reference evidence="3" key="1">
    <citation type="submission" date="2019-12" db="EMBL/GenBank/DDBJ databases">
        <title>Complete genome of Terracaulis silvestris 0127_4.</title>
        <authorList>
            <person name="Vieira S."/>
            <person name="Riedel T."/>
            <person name="Sproer C."/>
            <person name="Pascual J."/>
            <person name="Boedeker C."/>
            <person name="Overmann J."/>
        </authorList>
    </citation>
    <scope>NUCLEOTIDE SEQUENCE [LARGE SCALE GENOMIC DNA]</scope>
    <source>
        <strain evidence="3">0127_4</strain>
    </source>
</reference>
<gene>
    <name evidence="2" type="ORF">DSM104635_03613</name>
</gene>
<feature type="compositionally biased region" description="Basic residues" evidence="1">
    <location>
        <begin position="104"/>
        <end position="123"/>
    </location>
</feature>
<dbReference type="AlphaFoldDB" id="A0A6I6MYM5"/>
<keyword evidence="3" id="KW-1185">Reference proteome</keyword>
<organism evidence="2 3">
    <name type="scientific">Terricaulis silvestris</name>
    <dbReference type="NCBI Taxonomy" id="2686094"/>
    <lineage>
        <taxon>Bacteria</taxon>
        <taxon>Pseudomonadati</taxon>
        <taxon>Pseudomonadota</taxon>
        <taxon>Alphaproteobacteria</taxon>
        <taxon>Caulobacterales</taxon>
        <taxon>Caulobacteraceae</taxon>
        <taxon>Terricaulis</taxon>
    </lineage>
</organism>
<evidence type="ECO:0000256" key="1">
    <source>
        <dbReference type="SAM" id="MobiDB-lite"/>
    </source>
</evidence>
<evidence type="ECO:0000313" key="2">
    <source>
        <dbReference type="EMBL" id="QGZ96752.1"/>
    </source>
</evidence>